<evidence type="ECO:0000256" key="5">
    <source>
        <dbReference type="ARBA" id="ARBA00023125"/>
    </source>
</evidence>
<evidence type="ECO:0000256" key="2">
    <source>
        <dbReference type="ARBA" id="ARBA00022723"/>
    </source>
</evidence>
<evidence type="ECO:0000313" key="10">
    <source>
        <dbReference type="Proteomes" id="UP000055045"/>
    </source>
</evidence>
<keyword evidence="3" id="KW-0862">Zinc</keyword>
<dbReference type="GO" id="GO:0006351">
    <property type="term" value="P:DNA-templated transcription"/>
    <property type="evidence" value="ECO:0007669"/>
    <property type="project" value="InterPro"/>
</dbReference>
<comment type="subcellular location">
    <subcellularLocation>
        <location evidence="1">Nucleus</location>
    </subcellularLocation>
</comment>
<dbReference type="GO" id="GO:0008270">
    <property type="term" value="F:zinc ion binding"/>
    <property type="evidence" value="ECO:0007669"/>
    <property type="project" value="InterPro"/>
</dbReference>
<comment type="caution">
    <text evidence="9">The sequence shown here is derived from an EMBL/GenBank/DDBJ whole genome shotgun (WGS) entry which is preliminary data.</text>
</comment>
<dbReference type="InterPro" id="IPR007219">
    <property type="entry name" value="XnlR_reg_dom"/>
</dbReference>
<name>A0A101M8D1_PENFR</name>
<keyword evidence="2" id="KW-0479">Metal-binding</keyword>
<evidence type="ECO:0000259" key="8">
    <source>
        <dbReference type="Pfam" id="PF04082"/>
    </source>
</evidence>
<sequence>MAAALCAATILQLRLPDEKGDGTSSVVSETFVRDCLRYRNTLVYSKPISTEMLLTSLFLHMYYANSNQVHAATFALRDAITSAHLLRLDDHITLESLPDGQRELRIRIFWVLFVTERTFCSHHNFPVLLQKMDCLPNPDENRYGASCSIVEFCKLVRLFTTTESLLPRQPTLEYVPPQPSQVKDELQVIYQNINKIAMHQVNMPLLQEVNIQTTRAWLQSLLWQRALSNFLLDSQASEIIFTPEYPFTLAKDLLGFLSKIPLQLIKPHAYAMVSRSFATPFFNLG</sequence>
<feature type="domain" description="Xylanolytic transcriptional activator regulatory" evidence="8">
    <location>
        <begin position="29"/>
        <end position="130"/>
    </location>
</feature>
<dbReference type="InterPro" id="IPR050797">
    <property type="entry name" value="Carb_Metab_Trans_Reg"/>
</dbReference>
<keyword evidence="6" id="KW-0804">Transcription</keyword>
<keyword evidence="7" id="KW-0539">Nucleus</keyword>
<protein>
    <recommendedName>
        <fullName evidence="8">Xylanolytic transcriptional activator regulatory domain-containing protein</fullName>
    </recommendedName>
</protein>
<dbReference type="AlphaFoldDB" id="A0A101M8D1"/>
<keyword evidence="5" id="KW-0238">DNA-binding</keyword>
<evidence type="ECO:0000256" key="7">
    <source>
        <dbReference type="ARBA" id="ARBA00023242"/>
    </source>
</evidence>
<dbReference type="PANTHER" id="PTHR31668">
    <property type="entry name" value="GLUCOSE TRANSPORT TRANSCRIPTION REGULATOR RGT1-RELATED-RELATED"/>
    <property type="match status" value="1"/>
</dbReference>
<dbReference type="Proteomes" id="UP000055045">
    <property type="component" value="Unassembled WGS sequence"/>
</dbReference>
<dbReference type="GO" id="GO:0005634">
    <property type="term" value="C:nucleus"/>
    <property type="evidence" value="ECO:0007669"/>
    <property type="project" value="UniProtKB-SubCell"/>
</dbReference>
<reference evidence="9 10" key="1">
    <citation type="submission" date="2015-10" db="EMBL/GenBank/DDBJ databases">
        <title>Genome sequencing of Penicillium freii.</title>
        <authorList>
            <person name="Nguyen H.D."/>
            <person name="Visagie C.M."/>
            <person name="Seifert K.A."/>
        </authorList>
    </citation>
    <scope>NUCLEOTIDE SEQUENCE [LARGE SCALE GENOMIC DNA]</scope>
    <source>
        <strain evidence="9 10">DAOM 242723</strain>
    </source>
</reference>
<keyword evidence="10" id="KW-1185">Reference proteome</keyword>
<accession>A0A101M8D1</accession>
<gene>
    <name evidence="9" type="ORF">ACN42_g11513</name>
</gene>
<dbReference type="CDD" id="cd12148">
    <property type="entry name" value="fungal_TF_MHR"/>
    <property type="match status" value="1"/>
</dbReference>
<dbReference type="PANTHER" id="PTHR31668:SF18">
    <property type="entry name" value="MALTOSE FERMENTATION REGULATORY PROTEIN MAL13-RELATED"/>
    <property type="match status" value="1"/>
</dbReference>
<proteinExistence type="predicted"/>
<evidence type="ECO:0000256" key="1">
    <source>
        <dbReference type="ARBA" id="ARBA00004123"/>
    </source>
</evidence>
<dbReference type="OrthoDB" id="2740448at2759"/>
<keyword evidence="4" id="KW-0805">Transcription regulation</keyword>
<evidence type="ECO:0000313" key="9">
    <source>
        <dbReference type="EMBL" id="KUM55725.1"/>
    </source>
</evidence>
<evidence type="ECO:0000256" key="3">
    <source>
        <dbReference type="ARBA" id="ARBA00022833"/>
    </source>
</evidence>
<dbReference type="Pfam" id="PF04082">
    <property type="entry name" value="Fungal_trans"/>
    <property type="match status" value="1"/>
</dbReference>
<dbReference type="EMBL" id="LLXE01000668">
    <property type="protein sequence ID" value="KUM55725.1"/>
    <property type="molecule type" value="Genomic_DNA"/>
</dbReference>
<evidence type="ECO:0000256" key="4">
    <source>
        <dbReference type="ARBA" id="ARBA00023015"/>
    </source>
</evidence>
<organism evidence="9 10">
    <name type="scientific">Penicillium freii</name>
    <dbReference type="NCBI Taxonomy" id="48697"/>
    <lineage>
        <taxon>Eukaryota</taxon>
        <taxon>Fungi</taxon>
        <taxon>Dikarya</taxon>
        <taxon>Ascomycota</taxon>
        <taxon>Pezizomycotina</taxon>
        <taxon>Eurotiomycetes</taxon>
        <taxon>Eurotiomycetidae</taxon>
        <taxon>Eurotiales</taxon>
        <taxon>Aspergillaceae</taxon>
        <taxon>Penicillium</taxon>
    </lineage>
</organism>
<evidence type="ECO:0000256" key="6">
    <source>
        <dbReference type="ARBA" id="ARBA00023163"/>
    </source>
</evidence>
<dbReference type="GO" id="GO:0003677">
    <property type="term" value="F:DNA binding"/>
    <property type="evidence" value="ECO:0007669"/>
    <property type="project" value="UniProtKB-KW"/>
</dbReference>